<keyword evidence="5" id="KW-1133">Transmembrane helix</keyword>
<dbReference type="GO" id="GO:0016413">
    <property type="term" value="F:O-acetyltransferase activity"/>
    <property type="evidence" value="ECO:0007669"/>
    <property type="project" value="TreeGrafter"/>
</dbReference>
<keyword evidence="4" id="KW-0812">Transmembrane</keyword>
<dbReference type="Proteomes" id="UP000462015">
    <property type="component" value="Unassembled WGS sequence"/>
</dbReference>
<evidence type="ECO:0000313" key="8">
    <source>
        <dbReference type="EMBL" id="KAB6629559.1"/>
    </source>
</evidence>
<accession>A0A6I1APN8</accession>
<dbReference type="InterPro" id="IPR002656">
    <property type="entry name" value="Acyl_transf_3_dom"/>
</dbReference>
<evidence type="ECO:0000259" key="7">
    <source>
        <dbReference type="Pfam" id="PF01757"/>
    </source>
</evidence>
<dbReference type="Pfam" id="PF01757">
    <property type="entry name" value="Acyl_transf_3"/>
    <property type="match status" value="1"/>
</dbReference>
<dbReference type="EMBL" id="WDAL01000079">
    <property type="protein sequence ID" value="KAB6629559.1"/>
    <property type="molecule type" value="Genomic_DNA"/>
</dbReference>
<evidence type="ECO:0000256" key="3">
    <source>
        <dbReference type="ARBA" id="ARBA00022475"/>
    </source>
</evidence>
<evidence type="ECO:0000256" key="2">
    <source>
        <dbReference type="ARBA" id="ARBA00007400"/>
    </source>
</evidence>
<comment type="caution">
    <text evidence="8">The sequence shown here is derived from an EMBL/GenBank/DDBJ whole genome shotgun (WGS) entry which is preliminary data.</text>
</comment>
<evidence type="ECO:0000256" key="6">
    <source>
        <dbReference type="ARBA" id="ARBA00023136"/>
    </source>
</evidence>
<name>A0A6I1APN8_PHOVU</name>
<sequence length="342" mass="39762">MDRDISLDAIKLVACIFVCTLHTIGMFMSESSDFHLSYLLFYMSGIAVPLFFMVNGFLLAPKDGGMKYYYRKIFNIVKIVCVFTFIFDIPKLVRGDISILMPFKQACSSLFFQGGVFPVFWFLGSLIFIYALMPFLKKYIISIRTRLYGLLLFLSVLQFIIYTCDIYTNYVYSFIFENVYIPQSFRLYSHLMYFLLGVCLRLYLTDNNMLKNVIRGGGKAVLCYIIYILCAALICYLLYRNVGAIEYFQNSIICVLASLSFFLSLRSIVFSGYIGRTIVNLSSCSILVYTIHYPILSLLYMKTDLFVHTDFSFLAWAGLLLLWFFISYWVYQIPYISSFLRI</sequence>
<feature type="domain" description="Acyltransferase 3" evidence="7">
    <location>
        <begin position="5"/>
        <end position="330"/>
    </location>
</feature>
<evidence type="ECO:0000256" key="5">
    <source>
        <dbReference type="ARBA" id="ARBA00022989"/>
    </source>
</evidence>
<reference evidence="8 9" key="1">
    <citation type="journal article" date="2019" name="Nat. Med.">
        <title>A library of human gut bacterial isolates paired with longitudinal multiomics data enables mechanistic microbiome research.</title>
        <authorList>
            <person name="Poyet M."/>
            <person name="Groussin M."/>
            <person name="Gibbons S.M."/>
            <person name="Avila-Pacheco J."/>
            <person name="Jiang X."/>
            <person name="Kearney S.M."/>
            <person name="Perrotta A.R."/>
            <person name="Berdy B."/>
            <person name="Zhao S."/>
            <person name="Lieberman T.D."/>
            <person name="Swanson P.K."/>
            <person name="Smith M."/>
            <person name="Roesemann S."/>
            <person name="Alexander J.E."/>
            <person name="Rich S.A."/>
            <person name="Livny J."/>
            <person name="Vlamakis H."/>
            <person name="Clish C."/>
            <person name="Bullock K."/>
            <person name="Deik A."/>
            <person name="Scott J."/>
            <person name="Pierce K.A."/>
            <person name="Xavier R.J."/>
            <person name="Alm E.J."/>
        </authorList>
    </citation>
    <scope>NUCLEOTIDE SEQUENCE [LARGE SCALE GENOMIC DNA]</scope>
    <source>
        <strain evidence="8 9">BIOML-A98</strain>
    </source>
</reference>
<proteinExistence type="inferred from homology"/>
<keyword evidence="8" id="KW-0808">Transferase</keyword>
<keyword evidence="6" id="KW-0472">Membrane</keyword>
<evidence type="ECO:0000313" key="9">
    <source>
        <dbReference type="Proteomes" id="UP000462015"/>
    </source>
</evidence>
<dbReference type="GO" id="GO:0005886">
    <property type="term" value="C:plasma membrane"/>
    <property type="evidence" value="ECO:0007669"/>
    <property type="project" value="UniProtKB-SubCell"/>
</dbReference>
<dbReference type="AlphaFoldDB" id="A0A6I1APN8"/>
<evidence type="ECO:0000256" key="1">
    <source>
        <dbReference type="ARBA" id="ARBA00004651"/>
    </source>
</evidence>
<evidence type="ECO:0000256" key="4">
    <source>
        <dbReference type="ARBA" id="ARBA00022692"/>
    </source>
</evidence>
<keyword evidence="3" id="KW-1003">Cell membrane</keyword>
<comment type="subcellular location">
    <subcellularLocation>
        <location evidence="1">Cell membrane</location>
        <topology evidence="1">Multi-pass membrane protein</topology>
    </subcellularLocation>
</comment>
<organism evidence="8 9">
    <name type="scientific">Phocaeicola vulgatus</name>
    <name type="common">Bacteroides vulgatus</name>
    <dbReference type="NCBI Taxonomy" id="821"/>
    <lineage>
        <taxon>Bacteria</taxon>
        <taxon>Pseudomonadati</taxon>
        <taxon>Bacteroidota</taxon>
        <taxon>Bacteroidia</taxon>
        <taxon>Bacteroidales</taxon>
        <taxon>Bacteroidaceae</taxon>
        <taxon>Phocaeicola</taxon>
    </lineage>
</organism>
<dbReference type="PANTHER" id="PTHR40074">
    <property type="entry name" value="O-ACETYLTRANSFERASE WECH"/>
    <property type="match status" value="1"/>
</dbReference>
<protein>
    <submittedName>
        <fullName evidence="8">Acyltransferase</fullName>
    </submittedName>
</protein>
<dbReference type="GO" id="GO:0009246">
    <property type="term" value="P:enterobacterial common antigen biosynthetic process"/>
    <property type="evidence" value="ECO:0007669"/>
    <property type="project" value="TreeGrafter"/>
</dbReference>
<dbReference type="PANTHER" id="PTHR40074:SF2">
    <property type="entry name" value="O-ACETYLTRANSFERASE WECH"/>
    <property type="match status" value="1"/>
</dbReference>
<comment type="similarity">
    <text evidence="2">Belongs to the acyltransferase 3 family.</text>
</comment>
<gene>
    <name evidence="8" type="ORF">GAY12_22035</name>
</gene>
<keyword evidence="8" id="KW-0012">Acyltransferase</keyword>